<keyword evidence="5" id="KW-0496">Mitochondrion</keyword>
<evidence type="ECO:0000256" key="5">
    <source>
        <dbReference type="ARBA" id="ARBA00023128"/>
    </source>
</evidence>
<comment type="subcellular location">
    <subcellularLocation>
        <location evidence="1">Mitochondrion</location>
    </subcellularLocation>
</comment>
<reference evidence="8" key="1">
    <citation type="journal article" date="2020" name="Nat. Commun.">
        <title>Large-scale genome sequencing of mycorrhizal fungi provides insights into the early evolution of symbiotic traits.</title>
        <authorList>
            <person name="Miyauchi S."/>
            <person name="Kiss E."/>
            <person name="Kuo A."/>
            <person name="Drula E."/>
            <person name="Kohler A."/>
            <person name="Sanchez-Garcia M."/>
            <person name="Morin E."/>
            <person name="Andreopoulos B."/>
            <person name="Barry K.W."/>
            <person name="Bonito G."/>
            <person name="Buee M."/>
            <person name="Carver A."/>
            <person name="Chen C."/>
            <person name="Cichocki N."/>
            <person name="Clum A."/>
            <person name="Culley D."/>
            <person name="Crous P.W."/>
            <person name="Fauchery L."/>
            <person name="Girlanda M."/>
            <person name="Hayes R.D."/>
            <person name="Keri Z."/>
            <person name="LaButti K."/>
            <person name="Lipzen A."/>
            <person name="Lombard V."/>
            <person name="Magnuson J."/>
            <person name="Maillard F."/>
            <person name="Murat C."/>
            <person name="Nolan M."/>
            <person name="Ohm R.A."/>
            <person name="Pangilinan J."/>
            <person name="Pereira M.F."/>
            <person name="Perotto S."/>
            <person name="Peter M."/>
            <person name="Pfister S."/>
            <person name="Riley R."/>
            <person name="Sitrit Y."/>
            <person name="Stielow J.B."/>
            <person name="Szollosi G."/>
            <person name="Zifcakova L."/>
            <person name="Stursova M."/>
            <person name="Spatafora J.W."/>
            <person name="Tedersoo L."/>
            <person name="Vaario L.M."/>
            <person name="Yamada A."/>
            <person name="Yan M."/>
            <person name="Wang P."/>
            <person name="Xu J."/>
            <person name="Bruns T."/>
            <person name="Baldrian P."/>
            <person name="Vilgalys R."/>
            <person name="Dunand C."/>
            <person name="Henrissat B."/>
            <person name="Grigoriev I.V."/>
            <person name="Hibbett D."/>
            <person name="Nagy L.G."/>
            <person name="Martin F.M."/>
        </authorList>
    </citation>
    <scope>NUCLEOTIDE SEQUENCE</scope>
    <source>
        <strain evidence="8">UP504</strain>
    </source>
</reference>
<dbReference type="SUPFAM" id="SSF56112">
    <property type="entry name" value="Protein kinase-like (PK-like)"/>
    <property type="match status" value="1"/>
</dbReference>
<dbReference type="InterPro" id="IPR051035">
    <property type="entry name" value="Mito_inheritance_9"/>
</dbReference>
<evidence type="ECO:0000256" key="3">
    <source>
        <dbReference type="ARBA" id="ARBA00016197"/>
    </source>
</evidence>
<keyword evidence="9" id="KW-1185">Reference proteome</keyword>
<dbReference type="Pfam" id="PF01636">
    <property type="entry name" value="APH"/>
    <property type="match status" value="1"/>
</dbReference>
<organism evidence="8 9">
    <name type="scientific">Hydnum rufescens UP504</name>
    <dbReference type="NCBI Taxonomy" id="1448309"/>
    <lineage>
        <taxon>Eukaryota</taxon>
        <taxon>Fungi</taxon>
        <taxon>Dikarya</taxon>
        <taxon>Basidiomycota</taxon>
        <taxon>Agaricomycotina</taxon>
        <taxon>Agaricomycetes</taxon>
        <taxon>Cantharellales</taxon>
        <taxon>Hydnaceae</taxon>
        <taxon>Hydnum</taxon>
    </lineage>
</organism>
<sequence length="544" mass="62359">MLAVYTRLGSVTYCRYYLGLAEDHESYFRYTSGRWLFNEKEQLATRYVRFNVEAMKTIACKAVGAQSCTSFTKLGEGTYNKAFLLTFDNDSEAVVRIPFRIIDPIHLVTASEVATMDFIRTVLKIPAPRVLSWASKANSTPVGSAFIVMEKMPGVSLADRWFTHPDAREMVPMVRDILFLEDRFFKARFASFGSLYYKHDVSPDLQNEKLYSDDSETREGEDRFRIGPSVQPVFWRGERGDLDIDRGPWKTAASYAVAVARCEQQWIRAHAKPRAYRDPFCTSHSPAVHIEWLDHAIRAFQDPHLIPDDSLHCPILWHPDLSLSNIMVQASPSPMNVTGLIDWQHAWAGPATLLSEVPHALVYSEGVVSLTSGPRPVPLPDGYESLPEDEKLVVKWDKARADMHKYYKLLISKRYPLRQEISLRPQVEYVSTLLDAAGRSWAHSLVMVRQTLVALQILWPDLYPGTRCPIELADHTLQEYMRDHEILQRYLAARQSVEQELQTNPEDYAATQARCRELEKRWDVEAYGGQFPWRDGQYSSTLLM</sequence>
<dbReference type="InterPro" id="IPR002575">
    <property type="entry name" value="Aminoglycoside_PTrfase"/>
</dbReference>
<evidence type="ECO:0000313" key="9">
    <source>
        <dbReference type="Proteomes" id="UP000886523"/>
    </source>
</evidence>
<evidence type="ECO:0000256" key="6">
    <source>
        <dbReference type="ARBA" id="ARBA00031849"/>
    </source>
</evidence>
<accession>A0A9P6ASI4</accession>
<dbReference type="InterPro" id="IPR011009">
    <property type="entry name" value="Kinase-like_dom_sf"/>
</dbReference>
<name>A0A9P6ASI4_9AGAM</name>
<dbReference type="OrthoDB" id="2831558at2759"/>
<dbReference type="PANTHER" id="PTHR36091">
    <property type="entry name" value="ALTERED INHERITANCE OF MITOCHONDRIA PROTEIN 9, MITOCHONDRIAL"/>
    <property type="match status" value="1"/>
</dbReference>
<dbReference type="GO" id="GO:0005739">
    <property type="term" value="C:mitochondrion"/>
    <property type="evidence" value="ECO:0007669"/>
    <property type="project" value="UniProtKB-SubCell"/>
</dbReference>
<dbReference type="PANTHER" id="PTHR36091:SF1">
    <property type="entry name" value="ALTERED INHERITANCE OF MITOCHONDRIA PROTEIN 9, MITOCHONDRIAL"/>
    <property type="match status" value="1"/>
</dbReference>
<evidence type="ECO:0000256" key="4">
    <source>
        <dbReference type="ARBA" id="ARBA00022946"/>
    </source>
</evidence>
<evidence type="ECO:0000256" key="2">
    <source>
        <dbReference type="ARBA" id="ARBA00005543"/>
    </source>
</evidence>
<comment type="similarity">
    <text evidence="2">Belongs to the AIM9 family.</text>
</comment>
<evidence type="ECO:0000256" key="1">
    <source>
        <dbReference type="ARBA" id="ARBA00004173"/>
    </source>
</evidence>
<comment type="caution">
    <text evidence="8">The sequence shown here is derived from an EMBL/GenBank/DDBJ whole genome shotgun (WGS) entry which is preliminary data.</text>
</comment>
<proteinExistence type="inferred from homology"/>
<dbReference type="Proteomes" id="UP000886523">
    <property type="component" value="Unassembled WGS sequence"/>
</dbReference>
<evidence type="ECO:0000259" key="7">
    <source>
        <dbReference type="Pfam" id="PF01636"/>
    </source>
</evidence>
<gene>
    <name evidence="8" type="ORF">BS47DRAFT_1300007</name>
</gene>
<feature type="domain" description="Aminoglycoside phosphotransferase" evidence="7">
    <location>
        <begin position="71"/>
        <end position="351"/>
    </location>
</feature>
<dbReference type="AlphaFoldDB" id="A0A9P6ASI4"/>
<keyword evidence="4" id="KW-0809">Transit peptide</keyword>
<dbReference type="EMBL" id="MU129013">
    <property type="protein sequence ID" value="KAF9510645.1"/>
    <property type="molecule type" value="Genomic_DNA"/>
</dbReference>
<protein>
    <recommendedName>
        <fullName evidence="3">Altered inheritance of mitochondria protein 9, mitochondrial</fullName>
    </recommendedName>
    <alternativeName>
        <fullName evidence="6">Found in mitochondrial proteome protein 29</fullName>
    </alternativeName>
</protein>
<evidence type="ECO:0000313" key="8">
    <source>
        <dbReference type="EMBL" id="KAF9510645.1"/>
    </source>
</evidence>